<organism evidence="1 2">
    <name type="scientific">Pantoea allii</name>
    <dbReference type="NCBI Taxonomy" id="574096"/>
    <lineage>
        <taxon>Bacteria</taxon>
        <taxon>Pseudomonadati</taxon>
        <taxon>Pseudomonadota</taxon>
        <taxon>Gammaproteobacteria</taxon>
        <taxon>Enterobacterales</taxon>
        <taxon>Erwiniaceae</taxon>
        <taxon>Pantoea</taxon>
    </lineage>
</organism>
<sequence length="148" mass="17186">MYEDYSHQSVPSKKYRELIGTAVCVFNSNNGFIIENILHIDNDKTYNWFELTDRTSGRLSKPIKETITKASNDSIANLFEELVEIRNRIIHSFRITATEAMSSENDDQILATKHKNSGTQEIITEEYIMNFIRKNDELSSKLHSFRGY</sequence>
<accession>A0A2V2BEQ5</accession>
<dbReference type="EMBL" id="QGHF01000006">
    <property type="protein sequence ID" value="PWK96149.1"/>
    <property type="molecule type" value="Genomic_DNA"/>
</dbReference>
<gene>
    <name evidence="1" type="ORF">C7431_10670</name>
</gene>
<evidence type="ECO:0000313" key="1">
    <source>
        <dbReference type="EMBL" id="PWK96149.1"/>
    </source>
</evidence>
<reference evidence="1 2" key="1">
    <citation type="submission" date="2018-05" db="EMBL/GenBank/DDBJ databases">
        <title>Genomic Encyclopedia of Type Strains, Phase IV (KMG-V): Genome sequencing to study the core and pangenomes of soil and plant-associated prokaryotes.</title>
        <authorList>
            <person name="Whitman W."/>
        </authorList>
    </citation>
    <scope>NUCLEOTIDE SEQUENCE [LARGE SCALE GENOMIC DNA]</scope>
    <source>
        <strain evidence="1 2">PNA 200-10</strain>
    </source>
</reference>
<dbReference type="OrthoDB" id="2303037at2"/>
<comment type="caution">
    <text evidence="1">The sequence shown here is derived from an EMBL/GenBank/DDBJ whole genome shotgun (WGS) entry which is preliminary data.</text>
</comment>
<evidence type="ECO:0008006" key="3">
    <source>
        <dbReference type="Google" id="ProtNLM"/>
    </source>
</evidence>
<protein>
    <recommendedName>
        <fullName evidence="3">Selenium binding protein</fullName>
    </recommendedName>
</protein>
<dbReference type="AlphaFoldDB" id="A0A2V2BEQ5"/>
<dbReference type="RefSeq" id="WP_096012773.1">
    <property type="nucleotide sequence ID" value="NZ_CP193910.1"/>
</dbReference>
<proteinExistence type="predicted"/>
<evidence type="ECO:0000313" key="2">
    <source>
        <dbReference type="Proteomes" id="UP000245981"/>
    </source>
</evidence>
<dbReference type="Proteomes" id="UP000245981">
    <property type="component" value="Unassembled WGS sequence"/>
</dbReference>
<name>A0A2V2BEQ5_9GAMM</name>